<dbReference type="PANTHER" id="PTHR42695">
    <property type="entry name" value="GLUTAMINE AMIDOTRANSFERASE YLR126C-RELATED"/>
    <property type="match status" value="1"/>
</dbReference>
<protein>
    <submittedName>
        <fullName evidence="2">GMP synthase (Glutamine-hydrolysing)</fullName>
    </submittedName>
</protein>
<gene>
    <name evidence="2" type="ORF">SAMN05216258_108108</name>
</gene>
<name>A0A1I3JQP4_9RHOB</name>
<dbReference type="OrthoDB" id="9794816at2"/>
<dbReference type="PANTHER" id="PTHR42695:SF5">
    <property type="entry name" value="GLUTAMINE AMIDOTRANSFERASE YLR126C-RELATED"/>
    <property type="match status" value="1"/>
</dbReference>
<dbReference type="InterPro" id="IPR044992">
    <property type="entry name" value="ChyE-like"/>
</dbReference>
<evidence type="ECO:0000313" key="2">
    <source>
        <dbReference type="EMBL" id="SFI62440.1"/>
    </source>
</evidence>
<dbReference type="GO" id="GO:0005829">
    <property type="term" value="C:cytosol"/>
    <property type="evidence" value="ECO:0007669"/>
    <property type="project" value="TreeGrafter"/>
</dbReference>
<dbReference type="PROSITE" id="PS51273">
    <property type="entry name" value="GATASE_TYPE_1"/>
    <property type="match status" value="1"/>
</dbReference>
<dbReference type="InterPro" id="IPR029062">
    <property type="entry name" value="Class_I_gatase-like"/>
</dbReference>
<dbReference type="Pfam" id="PF00117">
    <property type="entry name" value="GATase"/>
    <property type="match status" value="1"/>
</dbReference>
<dbReference type="Gene3D" id="3.40.50.880">
    <property type="match status" value="1"/>
</dbReference>
<dbReference type="InterPro" id="IPR017926">
    <property type="entry name" value="GATASE"/>
</dbReference>
<dbReference type="RefSeq" id="WP_092861759.1">
    <property type="nucleotide sequence ID" value="NZ_FOQH01000008.1"/>
</dbReference>
<dbReference type="CDD" id="cd01741">
    <property type="entry name" value="GATase1_1"/>
    <property type="match status" value="1"/>
</dbReference>
<dbReference type="STRING" id="1114924.SAMN05216258_108108"/>
<dbReference type="AlphaFoldDB" id="A0A1I3JQP4"/>
<reference evidence="2 3" key="1">
    <citation type="submission" date="2016-10" db="EMBL/GenBank/DDBJ databases">
        <authorList>
            <person name="de Groot N.N."/>
        </authorList>
    </citation>
    <scope>NUCLEOTIDE SEQUENCE [LARGE SCALE GENOMIC DNA]</scope>
    <source>
        <strain evidence="2 3">CGMCC 1.11030</strain>
    </source>
</reference>
<organism evidence="2 3">
    <name type="scientific">Albimonas pacifica</name>
    <dbReference type="NCBI Taxonomy" id="1114924"/>
    <lineage>
        <taxon>Bacteria</taxon>
        <taxon>Pseudomonadati</taxon>
        <taxon>Pseudomonadota</taxon>
        <taxon>Alphaproteobacteria</taxon>
        <taxon>Rhodobacterales</taxon>
        <taxon>Paracoccaceae</taxon>
        <taxon>Albimonas</taxon>
    </lineage>
</organism>
<keyword evidence="3" id="KW-1185">Reference proteome</keyword>
<dbReference type="Proteomes" id="UP000199377">
    <property type="component" value="Unassembled WGS sequence"/>
</dbReference>
<evidence type="ECO:0000259" key="1">
    <source>
        <dbReference type="Pfam" id="PF00117"/>
    </source>
</evidence>
<accession>A0A1I3JQP4</accession>
<feature type="domain" description="Glutamine amidotransferase" evidence="1">
    <location>
        <begin position="22"/>
        <end position="178"/>
    </location>
</feature>
<proteinExistence type="predicted"/>
<sequence>MARRILVLEHMDHATPDAGLAHLRHRGAQAQVVQAWRGEALPALDGVDGMLVMGGPQMVTDIAEQPWMQAEIALMRRALERGLPMMCICLGAQMLAHALGATVAPDPEGRIAWRFHPLRALPAAGNPIPDGLTVLSGNFQGFSTPRGAERLATTDGPWANQAFRIGPALATQFHPEVTRPILDLWQAELAPHVHKPGASTVAQQDADFARFDPALKAWYRAELDRRFGLI</sequence>
<evidence type="ECO:0000313" key="3">
    <source>
        <dbReference type="Proteomes" id="UP000199377"/>
    </source>
</evidence>
<dbReference type="SUPFAM" id="SSF52317">
    <property type="entry name" value="Class I glutamine amidotransferase-like"/>
    <property type="match status" value="1"/>
</dbReference>
<dbReference type="EMBL" id="FOQH01000008">
    <property type="protein sequence ID" value="SFI62440.1"/>
    <property type="molecule type" value="Genomic_DNA"/>
</dbReference>